<comment type="subcellular location">
    <subcellularLocation>
        <location evidence="1">Membrane</location>
        <topology evidence="1">Single-pass type IV membrane protein</topology>
    </subcellularLocation>
</comment>
<keyword evidence="7 10" id="KW-0472">Membrane</keyword>
<evidence type="ECO:0000256" key="2">
    <source>
        <dbReference type="ARBA" id="ARBA00009063"/>
    </source>
</evidence>
<feature type="region of interest" description="Disordered" evidence="9">
    <location>
        <begin position="108"/>
        <end position="130"/>
    </location>
</feature>
<dbReference type="Pfam" id="PF05739">
    <property type="entry name" value="SNARE"/>
    <property type="match status" value="1"/>
</dbReference>
<dbReference type="EMBL" id="HBFM01008855">
    <property type="protein sequence ID" value="CAD8769255.1"/>
    <property type="molecule type" value="Transcribed_RNA"/>
</dbReference>
<dbReference type="InterPro" id="IPR006011">
    <property type="entry name" value="Syntaxin_N"/>
</dbReference>
<dbReference type="GO" id="GO:0006886">
    <property type="term" value="P:intracellular protein transport"/>
    <property type="evidence" value="ECO:0007669"/>
    <property type="project" value="InterPro"/>
</dbReference>
<dbReference type="Gene3D" id="1.20.5.110">
    <property type="match status" value="1"/>
</dbReference>
<evidence type="ECO:0000256" key="10">
    <source>
        <dbReference type="SAM" id="Phobius"/>
    </source>
</evidence>
<evidence type="ECO:0000256" key="1">
    <source>
        <dbReference type="ARBA" id="ARBA00004211"/>
    </source>
</evidence>
<feature type="transmembrane region" description="Helical" evidence="10">
    <location>
        <begin position="285"/>
        <end position="305"/>
    </location>
</feature>
<evidence type="ECO:0000256" key="6">
    <source>
        <dbReference type="ARBA" id="ARBA00022989"/>
    </source>
</evidence>
<dbReference type="PANTHER" id="PTHR19957">
    <property type="entry name" value="SYNTAXIN"/>
    <property type="match status" value="1"/>
</dbReference>
<comment type="similarity">
    <text evidence="2 8">Belongs to the syntaxin family.</text>
</comment>
<dbReference type="SUPFAM" id="SSF47661">
    <property type="entry name" value="t-snare proteins"/>
    <property type="match status" value="1"/>
</dbReference>
<evidence type="ECO:0000256" key="7">
    <source>
        <dbReference type="ARBA" id="ARBA00023136"/>
    </source>
</evidence>
<keyword evidence="5" id="KW-0653">Protein transport</keyword>
<dbReference type="InterPro" id="IPR045242">
    <property type="entry name" value="Syntaxin"/>
</dbReference>
<sequence>MNDLLGSVKGNSLYAAENDDDEFMDMEQQATPISDADKQMQEFFKKVEDIKRDMAQIKSLQTDIVAMHEKGKTIVKSKEMQKHRDAMQAKINEVSTIAHKVKAKVEALDKDNDAAKKKKGQGEGTANERTRSTISMGLKKKLKDTMGEFSALRDKIQEEYRELVERRIFTVTGQKVADEDIDHMIETGESENIFQTAIMEQGRGRVLDTLAEIQERHRAVKDLEQSLLELHQIFLDMAVLVEAQGEMLDNIEKQVAKSVDYVKGGTEALQTAKQLQKNTRKWMCIGIGILLIIAVIVVCAGVRPWRFISNNRRRILLMLM</sequence>
<name>A0A7S0UQP1_9CHLO</name>
<accession>A0A7S0UQP1</accession>
<dbReference type="GO" id="GO:0005484">
    <property type="term" value="F:SNAP receptor activity"/>
    <property type="evidence" value="ECO:0007669"/>
    <property type="project" value="InterPro"/>
</dbReference>
<evidence type="ECO:0000259" key="11">
    <source>
        <dbReference type="PROSITE" id="PS50192"/>
    </source>
</evidence>
<keyword evidence="4 10" id="KW-0812">Transmembrane</keyword>
<dbReference type="PROSITE" id="PS00914">
    <property type="entry name" value="SYNTAXIN"/>
    <property type="match status" value="1"/>
</dbReference>
<proteinExistence type="inferred from homology"/>
<evidence type="ECO:0000313" key="12">
    <source>
        <dbReference type="EMBL" id="CAD8769255.1"/>
    </source>
</evidence>
<gene>
    <name evidence="12" type="ORF">PPAR00522_LOCUS5653</name>
</gene>
<dbReference type="GO" id="GO:0006906">
    <property type="term" value="P:vesicle fusion"/>
    <property type="evidence" value="ECO:0007669"/>
    <property type="project" value="TreeGrafter"/>
</dbReference>
<dbReference type="CDD" id="cd15848">
    <property type="entry name" value="SNARE_syntaxin1-like"/>
    <property type="match status" value="1"/>
</dbReference>
<dbReference type="GO" id="GO:0000149">
    <property type="term" value="F:SNARE binding"/>
    <property type="evidence" value="ECO:0007669"/>
    <property type="project" value="TreeGrafter"/>
</dbReference>
<evidence type="ECO:0000256" key="9">
    <source>
        <dbReference type="SAM" id="MobiDB-lite"/>
    </source>
</evidence>
<evidence type="ECO:0000256" key="3">
    <source>
        <dbReference type="ARBA" id="ARBA00022448"/>
    </source>
</evidence>
<dbReference type="FunFam" id="1.20.5.110:FF:000008">
    <property type="entry name" value="Syntaxin 132"/>
    <property type="match status" value="1"/>
</dbReference>
<dbReference type="Gene3D" id="1.20.58.70">
    <property type="match status" value="1"/>
</dbReference>
<feature type="domain" description="T-SNARE coiled-coil homology" evidence="11">
    <location>
        <begin position="210"/>
        <end position="272"/>
    </location>
</feature>
<dbReference type="SMART" id="SM00503">
    <property type="entry name" value="SynN"/>
    <property type="match status" value="1"/>
</dbReference>
<protein>
    <recommendedName>
        <fullName evidence="11">t-SNARE coiled-coil homology domain-containing protein</fullName>
    </recommendedName>
</protein>
<dbReference type="Pfam" id="PF00804">
    <property type="entry name" value="Syntaxin"/>
    <property type="match status" value="1"/>
</dbReference>
<organism evidence="12">
    <name type="scientific">Polytomella parva</name>
    <dbReference type="NCBI Taxonomy" id="51329"/>
    <lineage>
        <taxon>Eukaryota</taxon>
        <taxon>Viridiplantae</taxon>
        <taxon>Chlorophyta</taxon>
        <taxon>core chlorophytes</taxon>
        <taxon>Chlorophyceae</taxon>
        <taxon>CS clade</taxon>
        <taxon>Chlamydomonadales</taxon>
        <taxon>Chlamydomonadaceae</taxon>
        <taxon>Polytomella</taxon>
    </lineage>
</organism>
<dbReference type="PROSITE" id="PS50192">
    <property type="entry name" value="T_SNARE"/>
    <property type="match status" value="1"/>
</dbReference>
<dbReference type="GO" id="GO:0031201">
    <property type="term" value="C:SNARE complex"/>
    <property type="evidence" value="ECO:0007669"/>
    <property type="project" value="TreeGrafter"/>
</dbReference>
<dbReference type="GO" id="GO:0005886">
    <property type="term" value="C:plasma membrane"/>
    <property type="evidence" value="ECO:0007669"/>
    <property type="project" value="TreeGrafter"/>
</dbReference>
<evidence type="ECO:0000256" key="8">
    <source>
        <dbReference type="RuleBase" id="RU003858"/>
    </source>
</evidence>
<evidence type="ECO:0000256" key="5">
    <source>
        <dbReference type="ARBA" id="ARBA00022927"/>
    </source>
</evidence>
<dbReference type="GO" id="GO:0048278">
    <property type="term" value="P:vesicle docking"/>
    <property type="evidence" value="ECO:0007669"/>
    <property type="project" value="TreeGrafter"/>
</dbReference>
<dbReference type="GO" id="GO:0006887">
    <property type="term" value="P:exocytosis"/>
    <property type="evidence" value="ECO:0007669"/>
    <property type="project" value="TreeGrafter"/>
</dbReference>
<evidence type="ECO:0000256" key="4">
    <source>
        <dbReference type="ARBA" id="ARBA00022692"/>
    </source>
</evidence>
<keyword evidence="6 10" id="KW-1133">Transmembrane helix</keyword>
<keyword evidence="3" id="KW-0813">Transport</keyword>
<dbReference type="AlphaFoldDB" id="A0A7S0UQP1"/>
<dbReference type="SMART" id="SM00397">
    <property type="entry name" value="t_SNARE"/>
    <property type="match status" value="1"/>
</dbReference>
<reference evidence="12" key="1">
    <citation type="submission" date="2021-01" db="EMBL/GenBank/DDBJ databases">
        <authorList>
            <person name="Corre E."/>
            <person name="Pelletier E."/>
            <person name="Niang G."/>
            <person name="Scheremetjew M."/>
            <person name="Finn R."/>
            <person name="Kale V."/>
            <person name="Holt S."/>
            <person name="Cochrane G."/>
            <person name="Meng A."/>
            <person name="Brown T."/>
            <person name="Cohen L."/>
        </authorList>
    </citation>
    <scope>NUCLEOTIDE SEQUENCE</scope>
    <source>
        <strain evidence="12">SAG 63-3</strain>
    </source>
</reference>
<dbReference type="GO" id="GO:0012505">
    <property type="term" value="C:endomembrane system"/>
    <property type="evidence" value="ECO:0007669"/>
    <property type="project" value="TreeGrafter"/>
</dbReference>
<dbReference type="PANTHER" id="PTHR19957:SF307">
    <property type="entry name" value="PROTEIN SSO1-RELATED"/>
    <property type="match status" value="1"/>
</dbReference>
<dbReference type="InterPro" id="IPR006012">
    <property type="entry name" value="Syntaxin/epimorphin_CS"/>
</dbReference>
<dbReference type="InterPro" id="IPR000727">
    <property type="entry name" value="T_SNARE_dom"/>
</dbReference>
<dbReference type="InterPro" id="IPR010989">
    <property type="entry name" value="SNARE"/>
</dbReference>